<dbReference type="AlphaFoldDB" id="A0A9X6YIZ7"/>
<reference evidence="3 4" key="1">
    <citation type="submission" date="2017-09" db="EMBL/GenBank/DDBJ databases">
        <title>Large-scale bioinformatics analysis of Bacillus genomes uncovers conserved roles of natural products in bacterial physiology.</title>
        <authorList>
            <consortium name="Agbiome Team Llc"/>
            <person name="Bleich R.M."/>
            <person name="Grubbs K.J."/>
            <person name="Santa Maria K.C."/>
            <person name="Allen S.E."/>
            <person name="Farag S."/>
            <person name="Shank E.A."/>
            <person name="Bowers A."/>
        </authorList>
    </citation>
    <scope>NUCLEOTIDE SEQUENCE [LARGE SCALE GENOMIC DNA]</scope>
    <source>
        <strain evidence="2 4">AFS030179</strain>
        <strain evidence="1 3">AFS094940</strain>
    </source>
</reference>
<evidence type="ECO:0000313" key="2">
    <source>
        <dbReference type="EMBL" id="PGZ05026.1"/>
    </source>
</evidence>
<dbReference type="RefSeq" id="WP_097877107.1">
    <property type="nucleotide sequence ID" value="NZ_JBALLD010000003.1"/>
</dbReference>
<evidence type="ECO:0000313" key="4">
    <source>
        <dbReference type="Proteomes" id="UP000223445"/>
    </source>
</evidence>
<organism evidence="1 3">
    <name type="scientific">Bacillus thuringiensis</name>
    <dbReference type="NCBI Taxonomy" id="1428"/>
    <lineage>
        <taxon>Bacteria</taxon>
        <taxon>Bacillati</taxon>
        <taxon>Bacillota</taxon>
        <taxon>Bacilli</taxon>
        <taxon>Bacillales</taxon>
        <taxon>Bacillaceae</taxon>
        <taxon>Bacillus</taxon>
        <taxon>Bacillus cereus group</taxon>
    </lineage>
</organism>
<protein>
    <submittedName>
        <fullName evidence="1">Uncharacterized protein</fullName>
    </submittedName>
</protein>
<gene>
    <name evidence="2" type="ORF">COE48_05425</name>
    <name evidence="1" type="ORF">CON01_00960</name>
</gene>
<evidence type="ECO:0000313" key="1">
    <source>
        <dbReference type="EMBL" id="PED16452.1"/>
    </source>
</evidence>
<dbReference type="Proteomes" id="UP000223445">
    <property type="component" value="Unassembled WGS sequence"/>
</dbReference>
<dbReference type="EMBL" id="NUPM01000005">
    <property type="protein sequence ID" value="PGZ05026.1"/>
    <property type="molecule type" value="Genomic_DNA"/>
</dbReference>
<accession>A0A9X6YIZ7</accession>
<evidence type="ECO:0000313" key="3">
    <source>
        <dbReference type="Proteomes" id="UP000220127"/>
    </source>
</evidence>
<proteinExistence type="predicted"/>
<comment type="caution">
    <text evidence="1">The sequence shown here is derived from an EMBL/GenBank/DDBJ whole genome shotgun (WGS) entry which is preliminary data.</text>
</comment>
<sequence>MKNKELIKETVCKLEDNLKLGCYDEKLENLSKNDLSEILSSIEAYAWGDKEITINQAKHIVEIERVVDEVDLYVLTKEEYIRRYGMSLEDYEDKFGDAK</sequence>
<dbReference type="EMBL" id="NVMD01000002">
    <property type="protein sequence ID" value="PED16452.1"/>
    <property type="molecule type" value="Genomic_DNA"/>
</dbReference>
<name>A0A9X6YIZ7_BACTU</name>
<dbReference type="Proteomes" id="UP000220127">
    <property type="component" value="Unassembled WGS sequence"/>
</dbReference>